<reference evidence="2" key="1">
    <citation type="journal article" date="2019" name="Science">
        <title>Mutation of a bHLH transcription factor allowed almond domestication.</title>
        <authorList>
            <person name="Sanchez-Perez R."/>
            <person name="Pavan S."/>
            <person name="Mazzeo R."/>
            <person name="Moldovan C."/>
            <person name="Aiese Cigliano R."/>
            <person name="Del Cueto J."/>
            <person name="Ricciardi F."/>
            <person name="Lotti C."/>
            <person name="Ricciardi L."/>
            <person name="Dicenta F."/>
            <person name="Lopez-Marques R.L."/>
            <person name="Lindberg Moller B."/>
        </authorList>
    </citation>
    <scope>NUCLEOTIDE SEQUENCE</scope>
</reference>
<dbReference type="InterPro" id="IPR032675">
    <property type="entry name" value="LRR_dom_sf"/>
</dbReference>
<name>A0A4Y1QWX9_PRUDU</name>
<accession>A0A4Y1QWX9</accession>
<evidence type="ECO:0008006" key="3">
    <source>
        <dbReference type="Google" id="ProtNLM"/>
    </source>
</evidence>
<proteinExistence type="predicted"/>
<sequence>MPLWKGVEDIEYVPEEGIGNLTLLEKLEIKDCPNLVSLPDQGMGRLISLQDCIFQIVLNCITTRSRDGASAPYSKDARKKQGRTGPRLRTSQTLALIFVMNFQTCGDRDCDCATAGHQKCGRDVNIHLVN</sequence>
<dbReference type="EMBL" id="AP019298">
    <property type="protein sequence ID" value="BBG96356.1"/>
    <property type="molecule type" value="Genomic_DNA"/>
</dbReference>
<feature type="region of interest" description="Disordered" evidence="1">
    <location>
        <begin position="66"/>
        <end position="87"/>
    </location>
</feature>
<gene>
    <name evidence="2" type="ORF">Prudu_005140</name>
</gene>
<dbReference type="Gene3D" id="3.80.10.10">
    <property type="entry name" value="Ribonuclease Inhibitor"/>
    <property type="match status" value="1"/>
</dbReference>
<organism evidence="2">
    <name type="scientific">Prunus dulcis</name>
    <name type="common">Almond</name>
    <name type="synonym">Amygdalus dulcis</name>
    <dbReference type="NCBI Taxonomy" id="3755"/>
    <lineage>
        <taxon>Eukaryota</taxon>
        <taxon>Viridiplantae</taxon>
        <taxon>Streptophyta</taxon>
        <taxon>Embryophyta</taxon>
        <taxon>Tracheophyta</taxon>
        <taxon>Spermatophyta</taxon>
        <taxon>Magnoliopsida</taxon>
        <taxon>eudicotyledons</taxon>
        <taxon>Gunneridae</taxon>
        <taxon>Pentapetalae</taxon>
        <taxon>rosids</taxon>
        <taxon>fabids</taxon>
        <taxon>Rosales</taxon>
        <taxon>Rosaceae</taxon>
        <taxon>Amygdaloideae</taxon>
        <taxon>Amygdaleae</taxon>
        <taxon>Prunus</taxon>
    </lineage>
</organism>
<protein>
    <recommendedName>
        <fullName evidence="3">NB-ARC domain-containing disease resistance protein</fullName>
    </recommendedName>
</protein>
<evidence type="ECO:0000313" key="2">
    <source>
        <dbReference type="EMBL" id="BBG96356.1"/>
    </source>
</evidence>
<dbReference type="AlphaFoldDB" id="A0A4Y1QWX9"/>
<evidence type="ECO:0000256" key="1">
    <source>
        <dbReference type="SAM" id="MobiDB-lite"/>
    </source>
</evidence>